<accession>A0A6J5M0U5</accession>
<gene>
    <name evidence="1" type="ORF">UFOVP398_47</name>
</gene>
<name>A0A6J5M0U5_9CAUD</name>
<evidence type="ECO:0000313" key="1">
    <source>
        <dbReference type="EMBL" id="CAB4140535.1"/>
    </source>
</evidence>
<proteinExistence type="predicted"/>
<sequence length="72" mass="8210">MSQLKNCPSDDFLVDRALSYIAKGKRDGWVEAKAVFCKILTRRIIHEQQHNSSGGEHMVQTLKAIRAEVDRL</sequence>
<reference evidence="1" key="1">
    <citation type="submission" date="2020-04" db="EMBL/GenBank/DDBJ databases">
        <authorList>
            <person name="Chiriac C."/>
            <person name="Salcher M."/>
            <person name="Ghai R."/>
            <person name="Kavagutti S V."/>
        </authorList>
    </citation>
    <scope>NUCLEOTIDE SEQUENCE</scope>
</reference>
<dbReference type="EMBL" id="LR796376">
    <property type="protein sequence ID" value="CAB4140535.1"/>
    <property type="molecule type" value="Genomic_DNA"/>
</dbReference>
<organism evidence="1">
    <name type="scientific">uncultured Caudovirales phage</name>
    <dbReference type="NCBI Taxonomy" id="2100421"/>
    <lineage>
        <taxon>Viruses</taxon>
        <taxon>Duplodnaviria</taxon>
        <taxon>Heunggongvirae</taxon>
        <taxon>Uroviricota</taxon>
        <taxon>Caudoviricetes</taxon>
        <taxon>Peduoviridae</taxon>
        <taxon>Maltschvirus</taxon>
        <taxon>Maltschvirus maltsch</taxon>
    </lineage>
</organism>
<protein>
    <submittedName>
        <fullName evidence="1">Uncharacterized protein</fullName>
    </submittedName>
</protein>